<keyword evidence="1" id="KW-0812">Transmembrane</keyword>
<evidence type="ECO:0000256" key="1">
    <source>
        <dbReference type="SAM" id="Phobius"/>
    </source>
</evidence>
<evidence type="ECO:0000313" key="2">
    <source>
        <dbReference type="EMBL" id="KFA90221.1"/>
    </source>
</evidence>
<dbReference type="InterPro" id="IPR038770">
    <property type="entry name" value="Na+/solute_symporter_sf"/>
</dbReference>
<sequence>MHVIAHNALSLLIIQLVVIIGLSRLIGGGARWLGQPQVIAEVLAGILLGPSLLPSRRCPSPRSRSSWARR</sequence>
<accession>A0A084SP36</accession>
<dbReference type="AlphaFoldDB" id="A0A084SP36"/>
<name>A0A084SP36_9BACT</name>
<proteinExistence type="predicted"/>
<reference evidence="2 3" key="1">
    <citation type="submission" date="2014-07" db="EMBL/GenBank/DDBJ databases">
        <title>Draft Genome Sequence of Gephyronic Acid Producer, Cystobacter violaceus Strain Cb vi76.</title>
        <authorList>
            <person name="Stevens D.C."/>
            <person name="Young J."/>
            <person name="Carmichael R."/>
            <person name="Tan J."/>
            <person name="Taylor R.E."/>
        </authorList>
    </citation>
    <scope>NUCLEOTIDE SEQUENCE [LARGE SCALE GENOMIC DNA]</scope>
    <source>
        <strain evidence="2 3">Cb vi76</strain>
    </source>
</reference>
<evidence type="ECO:0008006" key="4">
    <source>
        <dbReference type="Google" id="ProtNLM"/>
    </source>
</evidence>
<organism evidence="2 3">
    <name type="scientific">Archangium violaceum Cb vi76</name>
    <dbReference type="NCBI Taxonomy" id="1406225"/>
    <lineage>
        <taxon>Bacteria</taxon>
        <taxon>Pseudomonadati</taxon>
        <taxon>Myxococcota</taxon>
        <taxon>Myxococcia</taxon>
        <taxon>Myxococcales</taxon>
        <taxon>Cystobacterineae</taxon>
        <taxon>Archangiaceae</taxon>
        <taxon>Archangium</taxon>
    </lineage>
</organism>
<keyword evidence="1" id="KW-0472">Membrane</keyword>
<dbReference type="RefSeq" id="WP_043403166.1">
    <property type="nucleotide sequence ID" value="NZ_JPMI01000220.1"/>
</dbReference>
<evidence type="ECO:0000313" key="3">
    <source>
        <dbReference type="Proteomes" id="UP000028547"/>
    </source>
</evidence>
<dbReference type="Gene3D" id="1.20.1530.20">
    <property type="match status" value="1"/>
</dbReference>
<keyword evidence="1" id="KW-1133">Transmembrane helix</keyword>
<dbReference type="Proteomes" id="UP000028547">
    <property type="component" value="Unassembled WGS sequence"/>
</dbReference>
<protein>
    <recommendedName>
        <fullName evidence="4">Cation/H+ exchanger domain-containing protein</fullName>
    </recommendedName>
</protein>
<feature type="transmembrane region" description="Helical" evidence="1">
    <location>
        <begin position="7"/>
        <end position="26"/>
    </location>
</feature>
<dbReference type="EMBL" id="JPMI01000220">
    <property type="protein sequence ID" value="KFA90221.1"/>
    <property type="molecule type" value="Genomic_DNA"/>
</dbReference>
<gene>
    <name evidence="2" type="ORF">Q664_30095</name>
</gene>
<comment type="caution">
    <text evidence="2">The sequence shown here is derived from an EMBL/GenBank/DDBJ whole genome shotgun (WGS) entry which is preliminary data.</text>
</comment>